<keyword evidence="3" id="KW-1185">Reference proteome</keyword>
<reference evidence="3" key="1">
    <citation type="journal article" date="2023" name="Commun. Biol.">
        <title>Genome analysis of Parmales, the sister group of diatoms, reveals the evolutionary specialization of diatoms from phago-mixotrophs to photoautotrophs.</title>
        <authorList>
            <person name="Ban H."/>
            <person name="Sato S."/>
            <person name="Yoshikawa S."/>
            <person name="Yamada K."/>
            <person name="Nakamura Y."/>
            <person name="Ichinomiya M."/>
            <person name="Sato N."/>
            <person name="Blanc-Mathieu R."/>
            <person name="Endo H."/>
            <person name="Kuwata A."/>
            <person name="Ogata H."/>
        </authorList>
    </citation>
    <scope>NUCLEOTIDE SEQUENCE [LARGE SCALE GENOMIC DNA]</scope>
    <source>
        <strain evidence="3">NIES 3700</strain>
    </source>
</reference>
<organism evidence="2 3">
    <name type="scientific">Triparma laevis f. longispina</name>
    <dbReference type="NCBI Taxonomy" id="1714387"/>
    <lineage>
        <taxon>Eukaryota</taxon>
        <taxon>Sar</taxon>
        <taxon>Stramenopiles</taxon>
        <taxon>Ochrophyta</taxon>
        <taxon>Bolidophyceae</taxon>
        <taxon>Parmales</taxon>
        <taxon>Triparmaceae</taxon>
        <taxon>Triparma</taxon>
    </lineage>
</organism>
<dbReference type="AlphaFoldDB" id="A0A9W6ZCA2"/>
<proteinExistence type="predicted"/>
<sequence length="306" mass="32716">MTPKLIILALAFMPIVLTFNTSPIRSHFRPLVFGSFIGQKANSAALGVLESHSHARIGGVRAPRRRSTKLHIVDPSSVSDIDPVVVSGAFWATLRSKIISSIIGNLIGGVVIAVGGGLVGSAVSEWKNKGGDSEGGIVQKVVDSAGNLKDSVTEKVKEKVDGLKENVEIPRVNFDDIPKPTMSNPGVFTVPSALALTVSVILDLLGDASYSLPFLGDASDIVFAPIAGLVLYKLYGSNIITVLGVVEELLPGADFIPTGTIAWYFKYVVGRDSKMRDFFGFSDEEEKEVIDVGEKNESGEKKDWSN</sequence>
<accession>A0A9W6ZCA2</accession>
<protein>
    <submittedName>
        <fullName evidence="2">Uncharacterized protein</fullName>
    </submittedName>
</protein>
<name>A0A9W6ZCA2_9STRA</name>
<dbReference type="Proteomes" id="UP001165122">
    <property type="component" value="Unassembled WGS sequence"/>
</dbReference>
<evidence type="ECO:0000256" key="1">
    <source>
        <dbReference type="SAM" id="SignalP"/>
    </source>
</evidence>
<keyword evidence="1" id="KW-0732">Signal</keyword>
<evidence type="ECO:0000313" key="3">
    <source>
        <dbReference type="Proteomes" id="UP001165122"/>
    </source>
</evidence>
<feature type="chain" id="PRO_5040943232" evidence="1">
    <location>
        <begin position="19"/>
        <end position="306"/>
    </location>
</feature>
<evidence type="ECO:0000313" key="2">
    <source>
        <dbReference type="EMBL" id="GMH47919.1"/>
    </source>
</evidence>
<gene>
    <name evidence="2" type="ORF">TrLO_g3992</name>
</gene>
<dbReference type="OrthoDB" id="192262at2759"/>
<feature type="signal peptide" evidence="1">
    <location>
        <begin position="1"/>
        <end position="18"/>
    </location>
</feature>
<dbReference type="EMBL" id="BRXW01000361">
    <property type="protein sequence ID" value="GMH47919.1"/>
    <property type="molecule type" value="Genomic_DNA"/>
</dbReference>
<comment type="caution">
    <text evidence="2">The sequence shown here is derived from an EMBL/GenBank/DDBJ whole genome shotgun (WGS) entry which is preliminary data.</text>
</comment>